<evidence type="ECO:0000256" key="3">
    <source>
        <dbReference type="ARBA" id="ARBA00022801"/>
    </source>
</evidence>
<evidence type="ECO:0000256" key="5">
    <source>
        <dbReference type="SAM" id="SignalP"/>
    </source>
</evidence>
<dbReference type="PROSITE" id="PS50830">
    <property type="entry name" value="TNASE_3"/>
    <property type="match status" value="1"/>
</dbReference>
<feature type="region of interest" description="Disordered" evidence="4">
    <location>
        <begin position="248"/>
        <end position="272"/>
    </location>
</feature>
<accession>A0A2T0L9U5</accession>
<dbReference type="Pfam" id="PF00565">
    <property type="entry name" value="SNase"/>
    <property type="match status" value="1"/>
</dbReference>
<dbReference type="EMBL" id="PVNE01000053">
    <property type="protein sequence ID" value="PRX38516.1"/>
    <property type="molecule type" value="Genomic_DNA"/>
</dbReference>
<gene>
    <name evidence="7" type="ORF">CLV97_1533</name>
</gene>
<evidence type="ECO:0000256" key="4">
    <source>
        <dbReference type="SAM" id="MobiDB-lite"/>
    </source>
</evidence>
<protein>
    <submittedName>
        <fullName evidence="7">Micrococcal nuclease</fullName>
    </submittedName>
</protein>
<dbReference type="GO" id="GO:0016787">
    <property type="term" value="F:hydrolase activity"/>
    <property type="evidence" value="ECO:0007669"/>
    <property type="project" value="UniProtKB-KW"/>
</dbReference>
<proteinExistence type="predicted"/>
<organism evidence="7 8">
    <name type="scientific">Planifilum fimeticola</name>
    <dbReference type="NCBI Taxonomy" id="201975"/>
    <lineage>
        <taxon>Bacteria</taxon>
        <taxon>Bacillati</taxon>
        <taxon>Bacillota</taxon>
        <taxon>Bacilli</taxon>
        <taxon>Bacillales</taxon>
        <taxon>Thermoactinomycetaceae</taxon>
        <taxon>Planifilum</taxon>
    </lineage>
</organism>
<dbReference type="Gene3D" id="2.40.50.90">
    <property type="match status" value="1"/>
</dbReference>
<keyword evidence="1" id="KW-0540">Nuclease</keyword>
<keyword evidence="3" id="KW-0378">Hydrolase</keyword>
<keyword evidence="5" id="KW-0732">Signal</keyword>
<feature type="domain" description="TNase-like" evidence="6">
    <location>
        <begin position="62"/>
        <end position="184"/>
    </location>
</feature>
<dbReference type="PANTHER" id="PTHR12302:SF3">
    <property type="entry name" value="SERINE_THREONINE-PROTEIN KINASE 31"/>
    <property type="match status" value="1"/>
</dbReference>
<dbReference type="InterPro" id="IPR008613">
    <property type="entry name" value="Excalibur_Ca-bd_domain"/>
</dbReference>
<dbReference type="SUPFAM" id="SSF50199">
    <property type="entry name" value="Staphylococcal nuclease"/>
    <property type="match status" value="1"/>
</dbReference>
<keyword evidence="2" id="KW-0255">Endonuclease</keyword>
<dbReference type="InterPro" id="IPR016071">
    <property type="entry name" value="Staphylococal_nuclease_OB-fold"/>
</dbReference>
<comment type="caution">
    <text evidence="7">The sequence shown here is derived from an EMBL/GenBank/DDBJ whole genome shotgun (WGS) entry which is preliminary data.</text>
</comment>
<feature type="signal peptide" evidence="5">
    <location>
        <begin position="1"/>
        <end position="22"/>
    </location>
</feature>
<reference evidence="7 8" key="1">
    <citation type="submission" date="2018-03" db="EMBL/GenBank/DDBJ databases">
        <title>Genomic Encyclopedia of Archaeal and Bacterial Type Strains, Phase II (KMG-II): from individual species to whole genera.</title>
        <authorList>
            <person name="Goeker M."/>
        </authorList>
    </citation>
    <scope>NUCLEOTIDE SEQUENCE [LARGE SCALE GENOMIC DNA]</scope>
    <source>
        <strain evidence="7 8">DSM 44946</strain>
    </source>
</reference>
<keyword evidence="8" id="KW-1185">Reference proteome</keyword>
<dbReference type="Pfam" id="PF05901">
    <property type="entry name" value="Excalibur"/>
    <property type="match status" value="1"/>
</dbReference>
<evidence type="ECO:0000256" key="2">
    <source>
        <dbReference type="ARBA" id="ARBA00022759"/>
    </source>
</evidence>
<dbReference type="OrthoDB" id="4376109at2"/>
<dbReference type="RefSeq" id="WP_106346797.1">
    <property type="nucleotide sequence ID" value="NZ_PVNE01000053.1"/>
</dbReference>
<name>A0A2T0L9U5_9BACL</name>
<dbReference type="AlphaFoldDB" id="A0A2T0L9U5"/>
<dbReference type="SMART" id="SM00318">
    <property type="entry name" value="SNc"/>
    <property type="match status" value="1"/>
</dbReference>
<dbReference type="Proteomes" id="UP000237797">
    <property type="component" value="Unassembled WGS sequence"/>
</dbReference>
<dbReference type="PROSITE" id="PS51257">
    <property type="entry name" value="PROKAR_LIPOPROTEIN"/>
    <property type="match status" value="1"/>
</dbReference>
<feature type="chain" id="PRO_5038546830" evidence="5">
    <location>
        <begin position="23"/>
        <end position="272"/>
    </location>
</feature>
<dbReference type="GO" id="GO:0004519">
    <property type="term" value="F:endonuclease activity"/>
    <property type="evidence" value="ECO:0007669"/>
    <property type="project" value="UniProtKB-KW"/>
</dbReference>
<dbReference type="InterPro" id="IPR035437">
    <property type="entry name" value="SNase_OB-fold_sf"/>
</dbReference>
<evidence type="ECO:0000313" key="8">
    <source>
        <dbReference type="Proteomes" id="UP000237797"/>
    </source>
</evidence>
<evidence type="ECO:0000313" key="7">
    <source>
        <dbReference type="EMBL" id="PRX38516.1"/>
    </source>
</evidence>
<evidence type="ECO:0000259" key="6">
    <source>
        <dbReference type="PROSITE" id="PS50830"/>
    </source>
</evidence>
<feature type="compositionally biased region" description="Basic and acidic residues" evidence="4">
    <location>
        <begin position="254"/>
        <end position="266"/>
    </location>
</feature>
<sequence>MRRRWMLCLVLVLILAGCGTNQETGVSDDELIQRSAAGTTHFRSHLVKEPEDAEEVEFVDHVDGDTAKMKIKGKVETVRFLLVDTPETKHPKLGAQPKGAQAAAFTKKMLEEADRITLQYDVEKRDKYNRVLAYVFADGVNVQEELLEKGLARVGYVYKSRRHLDAFKEAEKFARERGLGIWECSGYVASDGYKPEKWCKEKEGSTGGTMHTVVRDGKTYHVPYDPKGPDRDCSDFGSQREAQAFYEAAGGPAKDPHRLDPDRDGVACESLP</sequence>
<evidence type="ECO:0000256" key="1">
    <source>
        <dbReference type="ARBA" id="ARBA00022722"/>
    </source>
</evidence>
<dbReference type="PANTHER" id="PTHR12302">
    <property type="entry name" value="EBNA2 BINDING PROTEIN P100"/>
    <property type="match status" value="1"/>
</dbReference>